<keyword evidence="3 7" id="KW-0210">Decarboxylase</keyword>
<gene>
    <name evidence="7 9" type="primary">pyrF</name>
    <name evidence="9" type="ORF">I0Q91_01015</name>
</gene>
<feature type="domain" description="Orotidine 5'-phosphate decarboxylase" evidence="8">
    <location>
        <begin position="18"/>
        <end position="289"/>
    </location>
</feature>
<dbReference type="GO" id="GO:0004590">
    <property type="term" value="F:orotidine-5'-phosphate decarboxylase activity"/>
    <property type="evidence" value="ECO:0007669"/>
    <property type="project" value="UniProtKB-UniRule"/>
</dbReference>
<evidence type="ECO:0000256" key="2">
    <source>
        <dbReference type="ARBA" id="ARBA00008847"/>
    </source>
</evidence>
<reference evidence="9" key="1">
    <citation type="submission" date="2020-11" db="EMBL/GenBank/DDBJ databases">
        <title>Halonatronomonas betainensis gen. nov., sp. nov. a novel haloalkaliphilic representative of the family Halanaerobiacae capable of betaine degradation.</title>
        <authorList>
            <person name="Boltyanskaya Y."/>
            <person name="Kevbrin V."/>
            <person name="Detkova E."/>
            <person name="Grouzdev D.S."/>
            <person name="Koziaeva V."/>
            <person name="Zhilina T."/>
        </authorList>
    </citation>
    <scope>NUCLEOTIDE SEQUENCE</scope>
    <source>
        <strain evidence="9">Z-7014</strain>
    </source>
</reference>
<dbReference type="PANTHER" id="PTHR43375">
    <property type="entry name" value="OROTIDINE 5'-PHOSPHATE DECARBOXYLASE"/>
    <property type="match status" value="1"/>
</dbReference>
<dbReference type="AlphaFoldDB" id="A0A931ANM3"/>
<evidence type="ECO:0000256" key="5">
    <source>
        <dbReference type="ARBA" id="ARBA00023239"/>
    </source>
</evidence>
<sequence length="321" mass="35323">MNLFIDRLITKMKEKDSRICVGLDPHIDQIPEYLMLEAGAREANNQTKYLEAAAHAVKDFNKVIIENIKPFSAVVKPQLAFYEQLGLPGLKAFKETVKFARESGLMVIVDGKRNDIGSSAKGYYNAYLNKENDSNKPALGFVKADALTINPYLGFEGVEPFLENEEAGIFGLLRTSNPGAEKIQNLMMASGKRFYEELALMFEKWGEDYCGEMGYSNLGAVVGATCPEELAELRKLMPRTFFLIPGYGAQGGGADDVVAGFDSNGCGGIVNSARSIIFAYRKELYKDKYKEKEFGLAAAEAAEKMQIDINQALEKAGVING</sequence>
<evidence type="ECO:0000256" key="6">
    <source>
        <dbReference type="ARBA" id="ARBA00049157"/>
    </source>
</evidence>
<keyword evidence="5 7" id="KW-0456">Lyase</keyword>
<dbReference type="SUPFAM" id="SSF51366">
    <property type="entry name" value="Ribulose-phoshate binding barrel"/>
    <property type="match status" value="1"/>
</dbReference>
<dbReference type="GO" id="GO:0006207">
    <property type="term" value="P:'de novo' pyrimidine nucleobase biosynthetic process"/>
    <property type="evidence" value="ECO:0007669"/>
    <property type="project" value="InterPro"/>
</dbReference>
<dbReference type="NCBIfam" id="TIGR02127">
    <property type="entry name" value="pyrF_sub2"/>
    <property type="match status" value="1"/>
</dbReference>
<comment type="similarity">
    <text evidence="2 7">Belongs to the OMP decarboxylase family. Type 2 subfamily.</text>
</comment>
<name>A0A931ANM3_9FIRM</name>
<dbReference type="Pfam" id="PF00215">
    <property type="entry name" value="OMPdecase"/>
    <property type="match status" value="1"/>
</dbReference>
<proteinExistence type="inferred from homology"/>
<evidence type="ECO:0000256" key="4">
    <source>
        <dbReference type="ARBA" id="ARBA00022975"/>
    </source>
</evidence>
<dbReference type="EMBL" id="JADPIE010000001">
    <property type="protein sequence ID" value="MBF8435647.1"/>
    <property type="molecule type" value="Genomic_DNA"/>
</dbReference>
<evidence type="ECO:0000259" key="8">
    <source>
        <dbReference type="SMART" id="SM00934"/>
    </source>
</evidence>
<keyword evidence="4 7" id="KW-0665">Pyrimidine biosynthesis</keyword>
<dbReference type="EC" id="4.1.1.23" evidence="7"/>
<evidence type="ECO:0000313" key="10">
    <source>
        <dbReference type="Proteomes" id="UP000621436"/>
    </source>
</evidence>
<dbReference type="RefSeq" id="WP_270452290.1">
    <property type="nucleotide sequence ID" value="NZ_JADPIE010000001.1"/>
</dbReference>
<dbReference type="InterPro" id="IPR011995">
    <property type="entry name" value="OMPdecase_type-2"/>
</dbReference>
<comment type="pathway">
    <text evidence="1 7">Pyrimidine metabolism; UMP biosynthesis via de novo pathway; UMP from orotate: step 2/2.</text>
</comment>
<dbReference type="PANTHER" id="PTHR43375:SF1">
    <property type="entry name" value="OROTIDINE 5'-PHOSPHATE DECARBOXYLASE"/>
    <property type="match status" value="1"/>
</dbReference>
<dbReference type="HAMAP" id="MF_01215">
    <property type="entry name" value="OMPdecase_type2"/>
    <property type="match status" value="1"/>
</dbReference>
<protein>
    <recommendedName>
        <fullName evidence="7">Orotidine 5'-phosphate decarboxylase</fullName>
        <ecNumber evidence="7">4.1.1.23</ecNumber>
    </recommendedName>
    <alternativeName>
        <fullName evidence="7">OMP decarboxylase</fullName>
        <shortName evidence="7">OMPDCase</shortName>
        <shortName evidence="7">OMPdecase</shortName>
    </alternativeName>
</protein>
<dbReference type="InterPro" id="IPR001754">
    <property type="entry name" value="OMPdeCOase_dom"/>
</dbReference>
<feature type="active site" description="Proton donor" evidence="7">
    <location>
        <position position="112"/>
    </location>
</feature>
<evidence type="ECO:0000313" key="9">
    <source>
        <dbReference type="EMBL" id="MBF8435647.1"/>
    </source>
</evidence>
<evidence type="ECO:0000256" key="1">
    <source>
        <dbReference type="ARBA" id="ARBA00004861"/>
    </source>
</evidence>
<comment type="catalytic activity">
    <reaction evidence="6 7">
        <text>orotidine 5'-phosphate + H(+) = UMP + CO2</text>
        <dbReference type="Rhea" id="RHEA:11596"/>
        <dbReference type="ChEBI" id="CHEBI:15378"/>
        <dbReference type="ChEBI" id="CHEBI:16526"/>
        <dbReference type="ChEBI" id="CHEBI:57538"/>
        <dbReference type="ChEBI" id="CHEBI:57865"/>
        <dbReference type="EC" id="4.1.1.23"/>
    </reaction>
</comment>
<comment type="caution">
    <text evidence="9">The sequence shown here is derived from an EMBL/GenBank/DDBJ whole genome shotgun (WGS) entry which is preliminary data.</text>
</comment>
<accession>A0A931ANM3</accession>
<dbReference type="CDD" id="cd04725">
    <property type="entry name" value="OMP_decarboxylase_like"/>
    <property type="match status" value="1"/>
</dbReference>
<dbReference type="SMART" id="SM00934">
    <property type="entry name" value="OMPdecase"/>
    <property type="match status" value="1"/>
</dbReference>
<dbReference type="GO" id="GO:0044205">
    <property type="term" value="P:'de novo' UMP biosynthetic process"/>
    <property type="evidence" value="ECO:0007669"/>
    <property type="project" value="UniProtKB-UniRule"/>
</dbReference>
<evidence type="ECO:0000256" key="3">
    <source>
        <dbReference type="ARBA" id="ARBA00022793"/>
    </source>
</evidence>
<dbReference type="Gene3D" id="3.20.20.70">
    <property type="entry name" value="Aldolase class I"/>
    <property type="match status" value="1"/>
</dbReference>
<organism evidence="9 10">
    <name type="scientific">Halonatronomonas betaini</name>
    <dbReference type="NCBI Taxonomy" id="2778430"/>
    <lineage>
        <taxon>Bacteria</taxon>
        <taxon>Bacillati</taxon>
        <taxon>Bacillota</taxon>
        <taxon>Clostridia</taxon>
        <taxon>Halanaerobiales</taxon>
        <taxon>Halarsenatibacteraceae</taxon>
        <taxon>Halonatronomonas</taxon>
    </lineage>
</organism>
<dbReference type="InterPro" id="IPR013785">
    <property type="entry name" value="Aldolase_TIM"/>
</dbReference>
<dbReference type="Proteomes" id="UP000621436">
    <property type="component" value="Unassembled WGS sequence"/>
</dbReference>
<keyword evidence="10" id="KW-1185">Reference proteome</keyword>
<dbReference type="InterPro" id="IPR011060">
    <property type="entry name" value="RibuloseP-bd_barrel"/>
</dbReference>
<evidence type="ECO:0000256" key="7">
    <source>
        <dbReference type="HAMAP-Rule" id="MF_01215"/>
    </source>
</evidence>